<dbReference type="SUPFAM" id="SSF53474">
    <property type="entry name" value="alpha/beta-Hydrolases"/>
    <property type="match status" value="1"/>
</dbReference>
<keyword evidence="2" id="KW-0442">Lipid degradation</keyword>
<evidence type="ECO:0000259" key="3">
    <source>
        <dbReference type="Pfam" id="PF05057"/>
    </source>
</evidence>
<evidence type="ECO:0000313" key="5">
    <source>
        <dbReference type="Proteomes" id="UP000053447"/>
    </source>
</evidence>
<dbReference type="InterPro" id="IPR044294">
    <property type="entry name" value="Lipase-like"/>
</dbReference>
<evidence type="ECO:0000313" key="4">
    <source>
        <dbReference type="EMBL" id="KTW27203.1"/>
    </source>
</evidence>
<dbReference type="InterPro" id="IPR007751">
    <property type="entry name" value="DUF676_lipase-like"/>
</dbReference>
<dbReference type="GO" id="GO:0047372">
    <property type="term" value="F:monoacylglycerol lipase activity"/>
    <property type="evidence" value="ECO:0007669"/>
    <property type="project" value="TreeGrafter"/>
</dbReference>
<sequence length="790" mass="91851">MIYYGKRSVSLGELYRYTITLDPSFDDFQKRSNKRAFKNLWLRIRNTTSHFLRVAYFNGPYTLYVSVRGLDYSPFKLPLDFIPQYRQNLKAGSSFWVALPIPERCSDDSLKAEHLSKKKGWIVDIISQIVFSQSANVHFEIALSTSMQDIFWAGCFGVTELKDIPIKVYEQNTSQLWSVPEDLRLDDSIEKPSKKDIHFVVLTHGLHSNVNADMFYLKERIEEQGRISGENLVVSGYNGNVCRTDKGVEYLGKRLAEWVLKEVGWFSNKRPYYQKISFISHSLGGLVQLYAIGWIWIRTEGKFYDPSSNGLVPVNFVTLASPWLGLFAENPIYVTKALEYGIVGKTGKDLGLSMKHNKTNRLKHNKISRLKHSKTNRLTNQAIHSDNSLPFLSTLSSEKSPSRTALKLFERRTVYSNIINDGIVPLRTSSLFFLDWRNIDWCEKKNLNKYEKNVLLPIQSDKLNQYHFHEEKNKNFINTNYPYQALSTVCSNGSVETDASNFSLMLSPVDELQFSNIDKYKNSKHYNIPSNISKNMEFQNEIEYETNMQFNTNDFYPPKYNNFLPILKTDTKPFRSNSKSSHTSIYHSYDSSKLFKNKSESNSLETNKLKTNSFSSIISSFKTYLKIKRNKDSLKIKKNKKSGTINSTSTDYTYFCHKINLIPKMGFFRSARNVLSSPLPKKEYLINPCQTKTIIHDRYYYPEDIPKKFYKLDSKLDASQRGKNSLKRNKVSKEKLILEEKIAREWHADMIWRKVLVHLEPDAHNNIICRRMFVNAYGWPVIEHLVLNHF</sequence>
<proteinExistence type="inferred from homology"/>
<dbReference type="OrthoDB" id="5368485at2759"/>
<dbReference type="PIRSF" id="PIRSF005412">
    <property type="entry name" value="UCP005412_abhydr"/>
    <property type="match status" value="1"/>
</dbReference>
<reference evidence="5" key="1">
    <citation type="journal article" date="2016" name="Nat. Commun.">
        <title>Genome analysis of three Pneumocystis species reveals adaptation mechanisms to life exclusively in mammalian hosts.</title>
        <authorList>
            <person name="Ma L."/>
            <person name="Chen Z."/>
            <person name="Huang D.W."/>
            <person name="Kutty G."/>
            <person name="Ishihara M."/>
            <person name="Wang H."/>
            <person name="Abouelleil A."/>
            <person name="Bishop L."/>
            <person name="Davey E."/>
            <person name="Deng R."/>
            <person name="Deng X."/>
            <person name="Fan L."/>
            <person name="Fantoni G."/>
            <person name="Fitzgerald M."/>
            <person name="Gogineni E."/>
            <person name="Goldberg J.M."/>
            <person name="Handley G."/>
            <person name="Hu X."/>
            <person name="Huber C."/>
            <person name="Jiao X."/>
            <person name="Jones K."/>
            <person name="Levin J.Z."/>
            <person name="Liu Y."/>
            <person name="Macdonald P."/>
            <person name="Melnikov A."/>
            <person name="Raley C."/>
            <person name="Sassi M."/>
            <person name="Sherman B.T."/>
            <person name="Song X."/>
            <person name="Sykes S."/>
            <person name="Tran B."/>
            <person name="Walsh L."/>
            <person name="Xia Y."/>
            <person name="Yang J."/>
            <person name="Young S."/>
            <person name="Zeng Q."/>
            <person name="Zheng X."/>
            <person name="Stephens R."/>
            <person name="Nusbaum C."/>
            <person name="Birren B.W."/>
            <person name="Azadi P."/>
            <person name="Lempicki R.A."/>
            <person name="Cuomo C.A."/>
            <person name="Kovacs J.A."/>
        </authorList>
    </citation>
    <scope>NUCLEOTIDE SEQUENCE [LARGE SCALE GENOMIC DNA]</scope>
    <source>
        <strain evidence="5">RU7</strain>
    </source>
</reference>
<dbReference type="PANTHER" id="PTHR12482:SF62">
    <property type="entry name" value="LIPASE ROG1-RELATED"/>
    <property type="match status" value="1"/>
</dbReference>
<keyword evidence="2" id="KW-0443">Lipid metabolism</keyword>
<name>A0A0W4ZFR1_PNEJ7</name>
<keyword evidence="5" id="KW-1185">Reference proteome</keyword>
<gene>
    <name evidence="4" type="ORF">T551_03197</name>
</gene>
<dbReference type="PANTHER" id="PTHR12482">
    <property type="entry name" value="LIPASE ROG1-RELATED-RELATED"/>
    <property type="match status" value="1"/>
</dbReference>
<protein>
    <recommendedName>
        <fullName evidence="3">DUF676 domain-containing protein</fullName>
    </recommendedName>
</protein>
<dbReference type="AlphaFoldDB" id="A0A0W4ZFR1"/>
<dbReference type="InterPro" id="IPR016445">
    <property type="entry name" value="Rog1_fam"/>
</dbReference>
<accession>A0A0W4ZFR1</accession>
<evidence type="ECO:0000256" key="1">
    <source>
        <dbReference type="ARBA" id="ARBA00007920"/>
    </source>
</evidence>
<dbReference type="GO" id="GO:0016042">
    <property type="term" value="P:lipid catabolic process"/>
    <property type="evidence" value="ECO:0007669"/>
    <property type="project" value="UniProtKB-KW"/>
</dbReference>
<dbReference type="GeneID" id="28941715"/>
<dbReference type="RefSeq" id="XP_018228359.1">
    <property type="nucleotide sequence ID" value="XM_018375460.1"/>
</dbReference>
<comment type="similarity">
    <text evidence="1">Belongs to the putative lipase ROG1 family.</text>
</comment>
<evidence type="ECO:0000256" key="2">
    <source>
        <dbReference type="ARBA" id="ARBA00022963"/>
    </source>
</evidence>
<comment type="caution">
    <text evidence="4">The sequence shown here is derived from an EMBL/GenBank/DDBJ whole genome shotgun (WGS) entry which is preliminary data.</text>
</comment>
<feature type="domain" description="DUF676" evidence="3">
    <location>
        <begin position="194"/>
        <end position="428"/>
    </location>
</feature>
<dbReference type="InterPro" id="IPR029058">
    <property type="entry name" value="AB_hydrolase_fold"/>
</dbReference>
<dbReference type="Proteomes" id="UP000053447">
    <property type="component" value="Unassembled WGS sequence"/>
</dbReference>
<dbReference type="VEuPathDB" id="FungiDB:T551_03197"/>
<dbReference type="Gene3D" id="3.40.50.1820">
    <property type="entry name" value="alpha/beta hydrolase"/>
    <property type="match status" value="1"/>
</dbReference>
<organism evidence="4 5">
    <name type="scientific">Pneumocystis jirovecii (strain RU7)</name>
    <name type="common">Human pneumocystis pneumonia agent</name>
    <dbReference type="NCBI Taxonomy" id="1408657"/>
    <lineage>
        <taxon>Eukaryota</taxon>
        <taxon>Fungi</taxon>
        <taxon>Dikarya</taxon>
        <taxon>Ascomycota</taxon>
        <taxon>Taphrinomycotina</taxon>
        <taxon>Pneumocystomycetes</taxon>
        <taxon>Pneumocystaceae</taxon>
        <taxon>Pneumocystis</taxon>
    </lineage>
</organism>
<dbReference type="EMBL" id="LFWA01000015">
    <property type="protein sequence ID" value="KTW27203.1"/>
    <property type="molecule type" value="Genomic_DNA"/>
</dbReference>
<dbReference type="Pfam" id="PF05057">
    <property type="entry name" value="DUF676"/>
    <property type="match status" value="1"/>
</dbReference>
<dbReference type="eggNOG" id="KOG4372">
    <property type="taxonomic scope" value="Eukaryota"/>
</dbReference>